<dbReference type="AlphaFoldDB" id="W6MMW8"/>
<dbReference type="InterPro" id="IPR006076">
    <property type="entry name" value="FAD-dep_OxRdtase"/>
</dbReference>
<accession>W6MMW8</accession>
<dbReference type="GO" id="GO:0051698">
    <property type="term" value="F:saccharopine oxidase activity"/>
    <property type="evidence" value="ECO:0007669"/>
    <property type="project" value="TreeGrafter"/>
</dbReference>
<reference evidence="7" key="2">
    <citation type="submission" date="2014-02" db="EMBL/GenBank/DDBJ databases">
        <title>Complete DNA sequence of /Kuraishia capsulata/ illustrates novel genomic features among budding yeasts (/Saccharomycotina/).</title>
        <authorList>
            <person name="Morales L."/>
            <person name="Noel B."/>
            <person name="Porcel B."/>
            <person name="Marcet-Houben M."/>
            <person name="Hullo M-F."/>
            <person name="Sacerdot C."/>
            <person name="Tekaia F."/>
            <person name="Leh-Louis V."/>
            <person name="Despons L."/>
            <person name="Khanna V."/>
            <person name="Aury J-M."/>
            <person name="Barbe V."/>
            <person name="Couloux A."/>
            <person name="Labadie K."/>
            <person name="Pelletier E."/>
            <person name="Souciet J-L."/>
            <person name="Boekhout T."/>
            <person name="Gabaldon T."/>
            <person name="Wincker P."/>
            <person name="Dujon B."/>
        </authorList>
    </citation>
    <scope>NUCLEOTIDE SEQUENCE</scope>
    <source>
        <strain evidence="7">CBS 1993</strain>
    </source>
</reference>
<dbReference type="Proteomes" id="UP000019384">
    <property type="component" value="Unassembled WGS sequence"/>
</dbReference>
<keyword evidence="8" id="KW-1185">Reference proteome</keyword>
<dbReference type="Gene3D" id="3.30.9.10">
    <property type="entry name" value="D-Amino Acid Oxidase, subunit A, domain 2"/>
    <property type="match status" value="1"/>
</dbReference>
<evidence type="ECO:0000256" key="4">
    <source>
        <dbReference type="ARBA" id="ARBA00022827"/>
    </source>
</evidence>
<evidence type="ECO:0000259" key="6">
    <source>
        <dbReference type="Pfam" id="PF01266"/>
    </source>
</evidence>
<proteinExistence type="inferred from homology"/>
<keyword evidence="4" id="KW-0274">FAD</keyword>
<organism evidence="7 8">
    <name type="scientific">Kuraishia capsulata CBS 1993</name>
    <dbReference type="NCBI Taxonomy" id="1382522"/>
    <lineage>
        <taxon>Eukaryota</taxon>
        <taxon>Fungi</taxon>
        <taxon>Dikarya</taxon>
        <taxon>Ascomycota</taxon>
        <taxon>Saccharomycotina</taxon>
        <taxon>Pichiomycetes</taxon>
        <taxon>Pichiales</taxon>
        <taxon>Pichiaceae</taxon>
        <taxon>Kuraishia</taxon>
    </lineage>
</organism>
<dbReference type="Gene3D" id="3.50.50.60">
    <property type="entry name" value="FAD/NAD(P)-binding domain"/>
    <property type="match status" value="1"/>
</dbReference>
<evidence type="ECO:0000256" key="5">
    <source>
        <dbReference type="ARBA" id="ARBA00023002"/>
    </source>
</evidence>
<dbReference type="Pfam" id="PF01266">
    <property type="entry name" value="DAO"/>
    <property type="match status" value="1"/>
</dbReference>
<dbReference type="PANTHER" id="PTHR10961:SF24">
    <property type="entry name" value="HYPOTHETICAL FRUCTOSYL AMINE:OXYGEN OXIDOREDUCTASE (EUROFUNG)"/>
    <property type="match status" value="1"/>
</dbReference>
<dbReference type="PANTHER" id="PTHR10961">
    <property type="entry name" value="PEROXISOMAL SARCOSINE OXIDASE"/>
    <property type="match status" value="1"/>
</dbReference>
<comment type="cofactor">
    <cofactor evidence="1">
        <name>FAD</name>
        <dbReference type="ChEBI" id="CHEBI:57692"/>
    </cofactor>
</comment>
<dbReference type="InterPro" id="IPR036188">
    <property type="entry name" value="FAD/NAD-bd_sf"/>
</dbReference>
<dbReference type="RefSeq" id="XP_022458353.1">
    <property type="nucleotide sequence ID" value="XM_022602559.1"/>
</dbReference>
<evidence type="ECO:0000256" key="1">
    <source>
        <dbReference type="ARBA" id="ARBA00001974"/>
    </source>
</evidence>
<keyword evidence="5" id="KW-0560">Oxidoreductase</keyword>
<dbReference type="GO" id="GO:0050660">
    <property type="term" value="F:flavin adenine dinucleotide binding"/>
    <property type="evidence" value="ECO:0007669"/>
    <property type="project" value="InterPro"/>
</dbReference>
<dbReference type="STRING" id="1382522.W6MMW8"/>
<gene>
    <name evidence="7" type="ORF">KUCA_T00002319001</name>
</gene>
<dbReference type="EMBL" id="HG793127">
    <property type="protein sequence ID" value="CDK26347.1"/>
    <property type="molecule type" value="Genomic_DNA"/>
</dbReference>
<dbReference type="InterPro" id="IPR045170">
    <property type="entry name" value="MTOX"/>
</dbReference>
<dbReference type="GeneID" id="34519741"/>
<dbReference type="SUPFAM" id="SSF51905">
    <property type="entry name" value="FAD/NAD(P)-binding domain"/>
    <property type="match status" value="1"/>
</dbReference>
<dbReference type="GO" id="GO:0008115">
    <property type="term" value="F:sarcosine oxidase activity"/>
    <property type="evidence" value="ECO:0007669"/>
    <property type="project" value="TreeGrafter"/>
</dbReference>
<protein>
    <recommendedName>
        <fullName evidence="6">FAD dependent oxidoreductase domain-containing protein</fullName>
    </recommendedName>
</protein>
<evidence type="ECO:0000313" key="7">
    <source>
        <dbReference type="EMBL" id="CDK26347.1"/>
    </source>
</evidence>
<evidence type="ECO:0000313" key="8">
    <source>
        <dbReference type="Proteomes" id="UP000019384"/>
    </source>
</evidence>
<reference evidence="7" key="1">
    <citation type="submission" date="2013-12" db="EMBL/GenBank/DDBJ databases">
        <authorList>
            <person name="Genoscope - CEA"/>
        </authorList>
    </citation>
    <scope>NUCLEOTIDE SEQUENCE</scope>
    <source>
        <strain evidence="7">CBS 1993</strain>
    </source>
</reference>
<keyword evidence="3" id="KW-0285">Flavoprotein</keyword>
<comment type="similarity">
    <text evidence="2">Belongs to the MSOX/MTOX family.</text>
</comment>
<evidence type="ECO:0000256" key="2">
    <source>
        <dbReference type="ARBA" id="ARBA00010989"/>
    </source>
</evidence>
<dbReference type="OrthoDB" id="2219495at2759"/>
<feature type="domain" description="FAD dependent oxidoreductase" evidence="6">
    <location>
        <begin position="6"/>
        <end position="375"/>
    </location>
</feature>
<sequence length="436" mass="48579">MESHQVLIIGAGTFGLSTALELLRKGHKSVKLLDPFVVPSPLSAGNDINKIFQSTVENEFYSSLALESLECWRTDPVYKPAFHETGIVYGATGNEAAAEISRRLARLKEIGVEATPLTSPEDFAQLVKFPTIAIEHKITDLSLDDKRFKDWMGYFQSEKCGWTFASLALQRAAEECSRLGAEFVLGSAEELLYKEDGSCSGVRTFSGDIIKSDVVVIAAGASSIKLLDYKGQLLAKCFTVGHIQLSEEEALSLKNSPVVLNLDEGFFFEPDRNNELKFCNEFPGYVNIDKHTGVSVPSYRNQIPIEAERQMRSFLKQVFPQLARRKFSVAKICWCTDTTDRHFLIGNHPDHKGLVLATGDSGQGFKFMPIIGKYISTVVLEGDKALDSIRRNAWKWRPEQAESRNILHRQGRFGGSNEVKDLKAIDEWTDGNACLL</sequence>
<evidence type="ECO:0000256" key="3">
    <source>
        <dbReference type="ARBA" id="ARBA00022630"/>
    </source>
</evidence>
<name>W6MMW8_9ASCO</name>
<dbReference type="HOGENOM" id="CLU_007884_0_2_1"/>